<dbReference type="Proteomes" id="UP001501237">
    <property type="component" value="Unassembled WGS sequence"/>
</dbReference>
<dbReference type="EC" id="2.7.13.3" evidence="3"/>
<comment type="catalytic activity">
    <reaction evidence="1">
        <text>ATP + protein L-histidine = ADP + protein N-phospho-L-histidine.</text>
        <dbReference type="EC" id="2.7.13.3"/>
    </reaction>
</comment>
<dbReference type="Gene3D" id="1.10.287.130">
    <property type="match status" value="1"/>
</dbReference>
<evidence type="ECO:0000256" key="1">
    <source>
        <dbReference type="ARBA" id="ARBA00000085"/>
    </source>
</evidence>
<name>A0ABP6QIV1_9ACTN</name>
<dbReference type="InterPro" id="IPR036097">
    <property type="entry name" value="HisK_dim/P_sf"/>
</dbReference>
<reference evidence="6" key="1">
    <citation type="journal article" date="2019" name="Int. J. Syst. Evol. Microbiol.">
        <title>The Global Catalogue of Microorganisms (GCM) 10K type strain sequencing project: providing services to taxonomists for standard genome sequencing and annotation.</title>
        <authorList>
            <consortium name="The Broad Institute Genomics Platform"/>
            <consortium name="The Broad Institute Genome Sequencing Center for Infectious Disease"/>
            <person name="Wu L."/>
            <person name="Ma J."/>
        </authorList>
    </citation>
    <scope>NUCLEOTIDE SEQUENCE [LARGE SCALE GENOMIC DNA]</scope>
    <source>
        <strain evidence="6">JCM 9377</strain>
    </source>
</reference>
<feature type="transmembrane region" description="Helical" evidence="4">
    <location>
        <begin position="6"/>
        <end position="23"/>
    </location>
</feature>
<accession>A0ABP6QIV1</accession>
<evidence type="ECO:0000313" key="5">
    <source>
        <dbReference type="EMBL" id="GAA3231205.1"/>
    </source>
</evidence>
<evidence type="ECO:0000256" key="2">
    <source>
        <dbReference type="ARBA" id="ARBA00004236"/>
    </source>
</evidence>
<keyword evidence="6" id="KW-1185">Reference proteome</keyword>
<evidence type="ECO:0000256" key="3">
    <source>
        <dbReference type="ARBA" id="ARBA00012438"/>
    </source>
</evidence>
<proteinExistence type="predicted"/>
<feature type="transmembrane region" description="Helical" evidence="4">
    <location>
        <begin position="35"/>
        <end position="58"/>
    </location>
</feature>
<keyword evidence="4" id="KW-0472">Membrane</keyword>
<feature type="transmembrane region" description="Helical" evidence="4">
    <location>
        <begin position="64"/>
        <end position="85"/>
    </location>
</feature>
<keyword evidence="4" id="KW-1133">Transmembrane helix</keyword>
<dbReference type="SUPFAM" id="SSF47384">
    <property type="entry name" value="Homodimeric domain of signal transducing histidine kinase"/>
    <property type="match status" value="1"/>
</dbReference>
<sequence>MTDLVSLAIVGTGVTGLLGWALIRLFGRRSEAVTLFALSAVTVAAMTAGTLTVTSAMYLSGHDLLVVMIVLISGAGVSLLTAWTLSRQVAAAKRRALARETARRELIAWVSADLRVPLSSLRRTLDGLADGHPLRSDLDRLAALADDLVEISLS</sequence>
<protein>
    <recommendedName>
        <fullName evidence="3">histidine kinase</fullName>
        <ecNumber evidence="3">2.7.13.3</ecNumber>
    </recommendedName>
</protein>
<keyword evidence="4" id="KW-0812">Transmembrane</keyword>
<organism evidence="5 6">
    <name type="scientific">Actinocorallia longicatena</name>
    <dbReference type="NCBI Taxonomy" id="111803"/>
    <lineage>
        <taxon>Bacteria</taxon>
        <taxon>Bacillati</taxon>
        <taxon>Actinomycetota</taxon>
        <taxon>Actinomycetes</taxon>
        <taxon>Streptosporangiales</taxon>
        <taxon>Thermomonosporaceae</taxon>
        <taxon>Actinocorallia</taxon>
    </lineage>
</organism>
<dbReference type="EMBL" id="BAAAUV010000021">
    <property type="protein sequence ID" value="GAA3231205.1"/>
    <property type="molecule type" value="Genomic_DNA"/>
</dbReference>
<dbReference type="RefSeq" id="WP_344835439.1">
    <property type="nucleotide sequence ID" value="NZ_BAAAUV010000021.1"/>
</dbReference>
<gene>
    <name evidence="5" type="ORF">GCM10010468_62210</name>
</gene>
<evidence type="ECO:0000256" key="4">
    <source>
        <dbReference type="SAM" id="Phobius"/>
    </source>
</evidence>
<comment type="caution">
    <text evidence="5">The sequence shown here is derived from an EMBL/GenBank/DDBJ whole genome shotgun (WGS) entry which is preliminary data.</text>
</comment>
<evidence type="ECO:0000313" key="6">
    <source>
        <dbReference type="Proteomes" id="UP001501237"/>
    </source>
</evidence>
<comment type="subcellular location">
    <subcellularLocation>
        <location evidence="2">Cell membrane</location>
    </subcellularLocation>
</comment>